<evidence type="ECO:0000313" key="2">
    <source>
        <dbReference type="EnsemblPlants" id="Kaladp0058s0033.1.v1.1.CDS.1"/>
    </source>
</evidence>
<evidence type="ECO:0000256" key="1">
    <source>
        <dbReference type="SAM" id="MobiDB-lite"/>
    </source>
</evidence>
<organism evidence="2 3">
    <name type="scientific">Kalanchoe fedtschenkoi</name>
    <name type="common">Lavender scallops</name>
    <name type="synonym">South American air plant</name>
    <dbReference type="NCBI Taxonomy" id="63787"/>
    <lineage>
        <taxon>Eukaryota</taxon>
        <taxon>Viridiplantae</taxon>
        <taxon>Streptophyta</taxon>
        <taxon>Embryophyta</taxon>
        <taxon>Tracheophyta</taxon>
        <taxon>Spermatophyta</taxon>
        <taxon>Magnoliopsida</taxon>
        <taxon>eudicotyledons</taxon>
        <taxon>Gunneridae</taxon>
        <taxon>Pentapetalae</taxon>
        <taxon>Saxifragales</taxon>
        <taxon>Crassulaceae</taxon>
        <taxon>Kalanchoe</taxon>
    </lineage>
</organism>
<keyword evidence="3" id="KW-1185">Reference proteome</keyword>
<accession>A0A7N0U8E8</accession>
<dbReference type="Gramene" id="Kaladp0058s0033.1.v1.1">
    <property type="protein sequence ID" value="Kaladp0058s0033.1.v1.1.CDS.1"/>
    <property type="gene ID" value="Kaladp0058s0033.v1.1"/>
</dbReference>
<name>A0A7N0U8E8_KALFE</name>
<dbReference type="EnsemblPlants" id="Kaladp0058s0033.1.v1.1">
    <property type="protein sequence ID" value="Kaladp0058s0033.1.v1.1.CDS.1"/>
    <property type="gene ID" value="Kaladp0058s0033.v1.1"/>
</dbReference>
<dbReference type="AlphaFoldDB" id="A0A7N0U8E8"/>
<dbReference type="Proteomes" id="UP000594263">
    <property type="component" value="Unplaced"/>
</dbReference>
<sequence>MCDWIICIRNHFEVKTSLRSREQKRLRTKRMVVWSRGLSWLTGCGQNRLVNLPPTRAGGVRCSVKPAWRGALHSRNYELQAFARSPLPNSSLGTGESANSTHTRPTGHL</sequence>
<protein>
    <submittedName>
        <fullName evidence="2">Uncharacterized protein</fullName>
    </submittedName>
</protein>
<dbReference type="AntiFam" id="ANF00039">
    <property type="entry name" value="Antisense to SRP RNA"/>
</dbReference>
<proteinExistence type="predicted"/>
<evidence type="ECO:0000313" key="3">
    <source>
        <dbReference type="Proteomes" id="UP000594263"/>
    </source>
</evidence>
<reference evidence="2" key="1">
    <citation type="submission" date="2021-01" db="UniProtKB">
        <authorList>
            <consortium name="EnsemblPlants"/>
        </authorList>
    </citation>
    <scope>IDENTIFICATION</scope>
</reference>
<feature type="region of interest" description="Disordered" evidence="1">
    <location>
        <begin position="85"/>
        <end position="109"/>
    </location>
</feature>
<feature type="compositionally biased region" description="Polar residues" evidence="1">
    <location>
        <begin position="87"/>
        <end position="109"/>
    </location>
</feature>